<evidence type="ECO:0000313" key="3">
    <source>
        <dbReference type="EnsemblProtists" id="PYU1_T000019"/>
    </source>
</evidence>
<dbReference type="EnsemblProtists" id="PYU1_T000019">
    <property type="protein sequence ID" value="PYU1_T000019"/>
    <property type="gene ID" value="PYU1_G000019"/>
</dbReference>
<reference evidence="4" key="1">
    <citation type="journal article" date="2010" name="Genome Biol.">
        <title>Genome sequence of the necrotrophic plant pathogen Pythium ultimum reveals original pathogenicity mechanisms and effector repertoire.</title>
        <authorList>
            <person name="Levesque C.A."/>
            <person name="Brouwer H."/>
            <person name="Cano L."/>
            <person name="Hamilton J.P."/>
            <person name="Holt C."/>
            <person name="Huitema E."/>
            <person name="Raffaele S."/>
            <person name="Robideau G.P."/>
            <person name="Thines M."/>
            <person name="Win J."/>
            <person name="Zerillo M.M."/>
            <person name="Beakes G.W."/>
            <person name="Boore J.L."/>
            <person name="Busam D."/>
            <person name="Dumas B."/>
            <person name="Ferriera S."/>
            <person name="Fuerstenberg S.I."/>
            <person name="Gachon C.M."/>
            <person name="Gaulin E."/>
            <person name="Govers F."/>
            <person name="Grenville-Briggs L."/>
            <person name="Horner N."/>
            <person name="Hostetler J."/>
            <person name="Jiang R.H."/>
            <person name="Johnson J."/>
            <person name="Krajaejun T."/>
            <person name="Lin H."/>
            <person name="Meijer H.J."/>
            <person name="Moore B."/>
            <person name="Morris P."/>
            <person name="Phuntmart V."/>
            <person name="Puiu D."/>
            <person name="Shetty J."/>
            <person name="Stajich J.E."/>
            <person name="Tripathy S."/>
            <person name="Wawra S."/>
            <person name="van West P."/>
            <person name="Whitty B.R."/>
            <person name="Coutinho P.M."/>
            <person name="Henrissat B."/>
            <person name="Martin F."/>
            <person name="Thomas P.D."/>
            <person name="Tyler B.M."/>
            <person name="De Vries R.P."/>
            <person name="Kamoun S."/>
            <person name="Yandell M."/>
            <person name="Tisserat N."/>
            <person name="Buell C.R."/>
        </authorList>
    </citation>
    <scope>NUCLEOTIDE SEQUENCE</scope>
    <source>
        <strain evidence="4">DAOM:BR144</strain>
    </source>
</reference>
<name>K3W4X8_GLOUD</name>
<dbReference type="OMA" id="FAYANEP"/>
<feature type="region of interest" description="Disordered" evidence="1">
    <location>
        <begin position="43"/>
        <end position="92"/>
    </location>
</feature>
<keyword evidence="4" id="KW-1185">Reference proteome</keyword>
<feature type="compositionally biased region" description="Acidic residues" evidence="1">
    <location>
        <begin position="49"/>
        <end position="62"/>
    </location>
</feature>
<evidence type="ECO:0000256" key="2">
    <source>
        <dbReference type="SAM" id="Phobius"/>
    </source>
</evidence>
<dbReference type="InParanoid" id="K3W4X8"/>
<protein>
    <submittedName>
        <fullName evidence="3">Uncharacterized protein</fullName>
    </submittedName>
</protein>
<dbReference type="VEuPathDB" id="FungiDB:PYU1_G000019"/>
<dbReference type="AlphaFoldDB" id="K3W4X8"/>
<keyword evidence="2" id="KW-0812">Transmembrane</keyword>
<proteinExistence type="predicted"/>
<keyword evidence="2" id="KW-1133">Transmembrane helix</keyword>
<feature type="compositionally biased region" description="Acidic residues" evidence="1">
    <location>
        <begin position="69"/>
        <end position="91"/>
    </location>
</feature>
<dbReference type="Proteomes" id="UP000019132">
    <property type="component" value="Unassembled WGS sequence"/>
</dbReference>
<dbReference type="HOGENOM" id="CLU_054873_0_0_1"/>
<organism evidence="3 4">
    <name type="scientific">Globisporangium ultimum (strain ATCC 200006 / CBS 805.95 / DAOM BR144)</name>
    <name type="common">Pythium ultimum</name>
    <dbReference type="NCBI Taxonomy" id="431595"/>
    <lineage>
        <taxon>Eukaryota</taxon>
        <taxon>Sar</taxon>
        <taxon>Stramenopiles</taxon>
        <taxon>Oomycota</taxon>
        <taxon>Peronosporomycetes</taxon>
        <taxon>Pythiales</taxon>
        <taxon>Pythiaceae</taxon>
        <taxon>Globisporangium</taxon>
    </lineage>
</organism>
<reference evidence="4" key="2">
    <citation type="submission" date="2010-04" db="EMBL/GenBank/DDBJ databases">
        <authorList>
            <person name="Buell R."/>
            <person name="Hamilton J."/>
            <person name="Hostetler J."/>
        </authorList>
    </citation>
    <scope>NUCLEOTIDE SEQUENCE [LARGE SCALE GENOMIC DNA]</scope>
    <source>
        <strain evidence="4">DAOM:BR144</strain>
    </source>
</reference>
<accession>K3W4X8</accession>
<dbReference type="EMBL" id="GL376636">
    <property type="status" value="NOT_ANNOTATED_CDS"/>
    <property type="molecule type" value="Genomic_DNA"/>
</dbReference>
<keyword evidence="2" id="KW-0472">Membrane</keyword>
<sequence length="405" mass="44211">MLTRSRAKAANQPIFVDDQWSDAYIRTKDEQIDALHALQPHGSDWAFATDDESESDDDEDEDVWRSDDEANADSTDDEDEEGDEKDDENDAVDGVVSKSRLAGGALAENVFWTVMTLLFVPLFLYATVLKRKRTPWPLQSASLSGTVLKVAVNLLAITGLLLVFYGAACSTNVSISMPSMGSATTAWPLSAALLWRNLELHGVDDCSASFLAGWTQCLAFNTHGVDSVSPLCAQALVQGTLFVLLLAALGCFHRLWLKLLLFWGLVAYATGNIAIELQAEKRAAIQIFSLDPTFAFANESIFVAIDGQNLAQGGIIAWVPYWGGVQQMKAHKCPKLFPRPLDNGGVLVTFDAVNEFIPCYCTAADAAKSSAEHPPAFRCFEDIKLRVKDQKSVPGWSLHASSDEL</sequence>
<evidence type="ECO:0000313" key="4">
    <source>
        <dbReference type="Proteomes" id="UP000019132"/>
    </source>
</evidence>
<feature type="transmembrane region" description="Helical" evidence="2">
    <location>
        <begin position="255"/>
        <end position="275"/>
    </location>
</feature>
<feature type="transmembrane region" description="Helical" evidence="2">
    <location>
        <begin position="228"/>
        <end position="248"/>
    </location>
</feature>
<evidence type="ECO:0000256" key="1">
    <source>
        <dbReference type="SAM" id="MobiDB-lite"/>
    </source>
</evidence>
<reference evidence="3" key="3">
    <citation type="submission" date="2015-02" db="UniProtKB">
        <authorList>
            <consortium name="EnsemblProtists"/>
        </authorList>
    </citation>
    <scope>IDENTIFICATION</scope>
    <source>
        <strain evidence="3">DAOM BR144</strain>
    </source>
</reference>
<dbReference type="eggNOG" id="ENOG502S1JK">
    <property type="taxonomic scope" value="Eukaryota"/>
</dbReference>
<feature type="transmembrane region" description="Helical" evidence="2">
    <location>
        <begin position="110"/>
        <end position="129"/>
    </location>
</feature>
<feature type="transmembrane region" description="Helical" evidence="2">
    <location>
        <begin position="150"/>
        <end position="168"/>
    </location>
</feature>